<organism evidence="2 3">
    <name type="scientific">Ditylenchus dipsaci</name>
    <dbReference type="NCBI Taxonomy" id="166011"/>
    <lineage>
        <taxon>Eukaryota</taxon>
        <taxon>Metazoa</taxon>
        <taxon>Ecdysozoa</taxon>
        <taxon>Nematoda</taxon>
        <taxon>Chromadorea</taxon>
        <taxon>Rhabditida</taxon>
        <taxon>Tylenchina</taxon>
        <taxon>Tylenchomorpha</taxon>
        <taxon>Sphaerularioidea</taxon>
        <taxon>Anguinidae</taxon>
        <taxon>Anguininae</taxon>
        <taxon>Ditylenchus</taxon>
    </lineage>
</organism>
<accession>A0A915EU04</accession>
<dbReference type="Pfam" id="PF03184">
    <property type="entry name" value="DDE_1"/>
    <property type="match status" value="1"/>
</dbReference>
<feature type="domain" description="DDE-1" evidence="1">
    <location>
        <begin position="26"/>
        <end position="96"/>
    </location>
</feature>
<proteinExistence type="predicted"/>
<dbReference type="AlphaFoldDB" id="A0A915EU04"/>
<reference evidence="3" key="1">
    <citation type="submission" date="2022-11" db="UniProtKB">
        <authorList>
            <consortium name="WormBaseParasite"/>
        </authorList>
    </citation>
    <scope>IDENTIFICATION</scope>
</reference>
<evidence type="ECO:0000259" key="1">
    <source>
        <dbReference type="Pfam" id="PF03184"/>
    </source>
</evidence>
<sequence>MKYFSADLFEAWLKDWDRKLKRDNRKYLPPNTTAAFQPCDQGIIQNSKVHYSRHLLRERITALDSKLEYKLDLLMALHLLRRSWAEVKPETVANCFRKAGFIKTVESMEQTNEKC</sequence>
<dbReference type="InterPro" id="IPR004875">
    <property type="entry name" value="DDE_SF_endonuclease_dom"/>
</dbReference>
<evidence type="ECO:0000313" key="3">
    <source>
        <dbReference type="WBParaSite" id="jg9261"/>
    </source>
</evidence>
<dbReference type="GO" id="GO:0003676">
    <property type="term" value="F:nucleic acid binding"/>
    <property type="evidence" value="ECO:0007669"/>
    <property type="project" value="InterPro"/>
</dbReference>
<dbReference type="WBParaSite" id="jg9261">
    <property type="protein sequence ID" value="jg9261"/>
    <property type="gene ID" value="jg9261"/>
</dbReference>
<name>A0A915EU04_9BILA</name>
<keyword evidence="2" id="KW-1185">Reference proteome</keyword>
<evidence type="ECO:0000313" key="2">
    <source>
        <dbReference type="Proteomes" id="UP000887574"/>
    </source>
</evidence>
<protein>
    <submittedName>
        <fullName evidence="3">DDE-1 domain-containing protein</fullName>
    </submittedName>
</protein>
<dbReference type="Proteomes" id="UP000887574">
    <property type="component" value="Unplaced"/>
</dbReference>